<accession>A0ABW1RDB3</accession>
<protein>
    <recommendedName>
        <fullName evidence="3">Ethanolamine utilization protein</fullName>
    </recommendedName>
</protein>
<name>A0ABW1RDB3_9LACO</name>
<proteinExistence type="predicted"/>
<organism evidence="1 2">
    <name type="scientific">Loigolactobacillus jiayinensis</name>
    <dbReference type="NCBI Taxonomy" id="2486016"/>
    <lineage>
        <taxon>Bacteria</taxon>
        <taxon>Bacillati</taxon>
        <taxon>Bacillota</taxon>
        <taxon>Bacilli</taxon>
        <taxon>Lactobacillales</taxon>
        <taxon>Lactobacillaceae</taxon>
        <taxon>Loigolactobacillus</taxon>
    </lineage>
</organism>
<dbReference type="Proteomes" id="UP001596289">
    <property type="component" value="Unassembled WGS sequence"/>
</dbReference>
<reference evidence="2" key="1">
    <citation type="journal article" date="2019" name="Int. J. Syst. Evol. Microbiol.">
        <title>The Global Catalogue of Microorganisms (GCM) 10K type strain sequencing project: providing services to taxonomists for standard genome sequencing and annotation.</title>
        <authorList>
            <consortium name="The Broad Institute Genomics Platform"/>
            <consortium name="The Broad Institute Genome Sequencing Center for Infectious Disease"/>
            <person name="Wu L."/>
            <person name="Ma J."/>
        </authorList>
    </citation>
    <scope>NUCLEOTIDE SEQUENCE [LARGE SCALE GENOMIC DNA]</scope>
    <source>
        <strain evidence="2">CCM 8904</strain>
    </source>
</reference>
<keyword evidence="2" id="KW-1185">Reference proteome</keyword>
<evidence type="ECO:0008006" key="3">
    <source>
        <dbReference type="Google" id="ProtNLM"/>
    </source>
</evidence>
<dbReference type="RefSeq" id="WP_125552610.1">
    <property type="nucleotide sequence ID" value="NZ_JBHSSL010000055.1"/>
</dbReference>
<evidence type="ECO:0000313" key="1">
    <source>
        <dbReference type="EMBL" id="MFC6170845.1"/>
    </source>
</evidence>
<dbReference type="EMBL" id="JBHSSL010000055">
    <property type="protein sequence ID" value="MFC6170845.1"/>
    <property type="molecule type" value="Genomic_DNA"/>
</dbReference>
<evidence type="ECO:0000313" key="2">
    <source>
        <dbReference type="Proteomes" id="UP001596289"/>
    </source>
</evidence>
<gene>
    <name evidence="1" type="ORF">ACFQGP_09680</name>
</gene>
<comment type="caution">
    <text evidence="1">The sequence shown here is derived from an EMBL/GenBank/DDBJ whole genome shotgun (WGS) entry which is preliminary data.</text>
</comment>
<sequence>MQTTEIDSLIYTVTERVWKILLKQADLPSVAFENTESAYPNSLLSKLFQGSRLTFYADIKVMEQADLLCVSVISQQQMIAIANLQSIDPISSVIIARILADKPVIICRNIDIPVNLHYGVKQQLQYTQKQLVKYGIVYMSDKMLLKRILAKLLTKRFSSDDTISFITVSALDKYLQDGKLKLPNNARLTPLAKDAARDQHLI</sequence>